<reference evidence="2 3" key="1">
    <citation type="journal article" date="2013" name="BMC Genomics">
        <title>The miniature genome of a carnivorous plant Genlisea aurea contains a low number of genes and short non-coding sequences.</title>
        <authorList>
            <person name="Leushkin E.V."/>
            <person name="Sutormin R.A."/>
            <person name="Nabieva E.R."/>
            <person name="Penin A.A."/>
            <person name="Kondrashov A.S."/>
            <person name="Logacheva M.D."/>
        </authorList>
    </citation>
    <scope>NUCLEOTIDE SEQUENCE [LARGE SCALE GENOMIC DNA]</scope>
</reference>
<dbReference type="AlphaFoldDB" id="S8CQ67"/>
<gene>
    <name evidence="2" type="ORF">M569_05933</name>
</gene>
<dbReference type="Proteomes" id="UP000015453">
    <property type="component" value="Unassembled WGS sequence"/>
</dbReference>
<evidence type="ECO:0000313" key="2">
    <source>
        <dbReference type="EMBL" id="EPS68835.1"/>
    </source>
</evidence>
<keyword evidence="1" id="KW-0732">Signal</keyword>
<dbReference type="EMBL" id="AUSU01002417">
    <property type="protein sequence ID" value="EPS68835.1"/>
    <property type="molecule type" value="Genomic_DNA"/>
</dbReference>
<keyword evidence="3" id="KW-1185">Reference proteome</keyword>
<sequence length="83" mass="9166">MKAIIIPLIFLVVLLPVFTHGQRQFKYCPAPPLARRGSCSSNVDLTCFDIVLANYPASLMPTRIRCVDVGPNKSQCTSQIICN</sequence>
<accession>S8CQ67</accession>
<feature type="signal peptide" evidence="1">
    <location>
        <begin position="1"/>
        <end position="21"/>
    </location>
</feature>
<comment type="caution">
    <text evidence="2">The sequence shown here is derived from an EMBL/GenBank/DDBJ whole genome shotgun (WGS) entry which is preliminary data.</text>
</comment>
<organism evidence="2 3">
    <name type="scientific">Genlisea aurea</name>
    <dbReference type="NCBI Taxonomy" id="192259"/>
    <lineage>
        <taxon>Eukaryota</taxon>
        <taxon>Viridiplantae</taxon>
        <taxon>Streptophyta</taxon>
        <taxon>Embryophyta</taxon>
        <taxon>Tracheophyta</taxon>
        <taxon>Spermatophyta</taxon>
        <taxon>Magnoliopsida</taxon>
        <taxon>eudicotyledons</taxon>
        <taxon>Gunneridae</taxon>
        <taxon>Pentapetalae</taxon>
        <taxon>asterids</taxon>
        <taxon>lamiids</taxon>
        <taxon>Lamiales</taxon>
        <taxon>Lentibulariaceae</taxon>
        <taxon>Genlisea</taxon>
    </lineage>
</organism>
<feature type="chain" id="PRO_5004562230" evidence="1">
    <location>
        <begin position="22"/>
        <end position="83"/>
    </location>
</feature>
<evidence type="ECO:0000313" key="3">
    <source>
        <dbReference type="Proteomes" id="UP000015453"/>
    </source>
</evidence>
<name>S8CQ67_9LAMI</name>
<proteinExistence type="predicted"/>
<dbReference type="OrthoDB" id="910618at2759"/>
<protein>
    <submittedName>
        <fullName evidence="2">Uncharacterized protein</fullName>
    </submittedName>
</protein>
<evidence type="ECO:0000256" key="1">
    <source>
        <dbReference type="SAM" id="SignalP"/>
    </source>
</evidence>